<protein>
    <submittedName>
        <fullName evidence="3">Ig-like domain-containing protein</fullName>
    </submittedName>
</protein>
<dbReference type="Pfam" id="PF07679">
    <property type="entry name" value="I-set"/>
    <property type="match status" value="1"/>
</dbReference>
<dbReference type="AlphaFoldDB" id="A0A914CTH0"/>
<dbReference type="Gene3D" id="2.60.40.10">
    <property type="entry name" value="Immunoglobulins"/>
    <property type="match status" value="1"/>
</dbReference>
<dbReference type="InterPro" id="IPR036179">
    <property type="entry name" value="Ig-like_dom_sf"/>
</dbReference>
<dbReference type="Proteomes" id="UP000887540">
    <property type="component" value="Unplaced"/>
</dbReference>
<feature type="domain" description="Ig-like" evidence="1">
    <location>
        <begin position="72"/>
        <end position="143"/>
    </location>
</feature>
<dbReference type="WBParaSite" id="ACRNAN_scaffold14418.g26495.t1">
    <property type="protein sequence ID" value="ACRNAN_scaffold14418.g26495.t1"/>
    <property type="gene ID" value="ACRNAN_scaffold14418.g26495"/>
</dbReference>
<dbReference type="InterPro" id="IPR013098">
    <property type="entry name" value="Ig_I-set"/>
</dbReference>
<dbReference type="CDD" id="cd00096">
    <property type="entry name" value="Ig"/>
    <property type="match status" value="1"/>
</dbReference>
<dbReference type="PROSITE" id="PS50835">
    <property type="entry name" value="IG_LIKE"/>
    <property type="match status" value="1"/>
</dbReference>
<evidence type="ECO:0000313" key="2">
    <source>
        <dbReference type="Proteomes" id="UP000887540"/>
    </source>
</evidence>
<organism evidence="2 3">
    <name type="scientific">Acrobeloides nanus</name>
    <dbReference type="NCBI Taxonomy" id="290746"/>
    <lineage>
        <taxon>Eukaryota</taxon>
        <taxon>Metazoa</taxon>
        <taxon>Ecdysozoa</taxon>
        <taxon>Nematoda</taxon>
        <taxon>Chromadorea</taxon>
        <taxon>Rhabditida</taxon>
        <taxon>Tylenchina</taxon>
        <taxon>Cephalobomorpha</taxon>
        <taxon>Cephaloboidea</taxon>
        <taxon>Cephalobidae</taxon>
        <taxon>Acrobeloides</taxon>
    </lineage>
</organism>
<dbReference type="InterPro" id="IPR013783">
    <property type="entry name" value="Ig-like_fold"/>
</dbReference>
<sequence length="167" mass="19178">MILLTTLDNKEVESKNSKHLSSTTSSLRNQAIKTTPLSTEVKQLTQFIESINIPSTHKPLEFTKIAVEFIAPAKVIETPTEQYATDEYEAQIWCNLKGDEITIEWLKNGILLQANSKYDFKDEVQTLIISKFSQEDVDVYTCRWTQFKDMGTIDINVKFCNAVKHKR</sequence>
<keyword evidence="2" id="KW-1185">Reference proteome</keyword>
<accession>A0A914CTH0</accession>
<dbReference type="InterPro" id="IPR007110">
    <property type="entry name" value="Ig-like_dom"/>
</dbReference>
<name>A0A914CTH0_9BILA</name>
<evidence type="ECO:0000259" key="1">
    <source>
        <dbReference type="PROSITE" id="PS50835"/>
    </source>
</evidence>
<dbReference type="SUPFAM" id="SSF48726">
    <property type="entry name" value="Immunoglobulin"/>
    <property type="match status" value="1"/>
</dbReference>
<reference evidence="3" key="1">
    <citation type="submission" date="2022-11" db="UniProtKB">
        <authorList>
            <consortium name="WormBaseParasite"/>
        </authorList>
    </citation>
    <scope>IDENTIFICATION</scope>
</reference>
<evidence type="ECO:0000313" key="3">
    <source>
        <dbReference type="WBParaSite" id="ACRNAN_scaffold14418.g26495.t1"/>
    </source>
</evidence>
<proteinExistence type="predicted"/>